<name>A0A381XB80_9ZZZZ</name>
<proteinExistence type="inferred from homology"/>
<dbReference type="EMBL" id="UINC01014489">
    <property type="protein sequence ID" value="SVA61761.1"/>
    <property type="molecule type" value="Genomic_DNA"/>
</dbReference>
<evidence type="ECO:0000256" key="4">
    <source>
        <dbReference type="ARBA" id="ARBA00022801"/>
    </source>
</evidence>
<dbReference type="PANTHER" id="PTHR33992">
    <property type="entry name" value="RIBONUCLEASE P PROTEIN COMPONENT"/>
    <property type="match status" value="1"/>
</dbReference>
<evidence type="ECO:0000256" key="2">
    <source>
        <dbReference type="ARBA" id="ARBA00022722"/>
    </source>
</evidence>
<evidence type="ECO:0000256" key="1">
    <source>
        <dbReference type="ARBA" id="ARBA00022694"/>
    </source>
</evidence>
<dbReference type="InterPro" id="IPR020568">
    <property type="entry name" value="Ribosomal_Su5_D2-typ_SF"/>
</dbReference>
<accession>A0A381XB80</accession>
<evidence type="ECO:0000256" key="5">
    <source>
        <dbReference type="ARBA" id="ARBA00022884"/>
    </source>
</evidence>
<organism evidence="6">
    <name type="scientific">marine metagenome</name>
    <dbReference type="NCBI Taxonomy" id="408172"/>
    <lineage>
        <taxon>unclassified sequences</taxon>
        <taxon>metagenomes</taxon>
        <taxon>ecological metagenomes</taxon>
    </lineage>
</organism>
<keyword evidence="3" id="KW-0255">Endonuclease</keyword>
<dbReference type="GO" id="GO:0000049">
    <property type="term" value="F:tRNA binding"/>
    <property type="evidence" value="ECO:0007669"/>
    <property type="project" value="InterPro"/>
</dbReference>
<dbReference type="HAMAP" id="MF_00227">
    <property type="entry name" value="RNase_P"/>
    <property type="match status" value="1"/>
</dbReference>
<keyword evidence="5" id="KW-0694">RNA-binding</keyword>
<keyword evidence="2" id="KW-0540">Nuclease</keyword>
<dbReference type="Pfam" id="PF00825">
    <property type="entry name" value="Ribonuclease_P"/>
    <property type="match status" value="1"/>
</dbReference>
<dbReference type="GO" id="GO:0030677">
    <property type="term" value="C:ribonuclease P complex"/>
    <property type="evidence" value="ECO:0007669"/>
    <property type="project" value="TreeGrafter"/>
</dbReference>
<dbReference type="SUPFAM" id="SSF54211">
    <property type="entry name" value="Ribosomal protein S5 domain 2-like"/>
    <property type="match status" value="1"/>
</dbReference>
<evidence type="ECO:0000256" key="3">
    <source>
        <dbReference type="ARBA" id="ARBA00022759"/>
    </source>
</evidence>
<sequence>MNLKLPQSMRITKAREYARIFKQGKHTHGKFWQIISTPSENNNSTLGLAISKKIHKRAVDRNLLKRLARETFRLNQDNLKSVDLVVMKKNYTKADNRILTADLQSLFSKVSQ</sequence>
<dbReference type="InterPro" id="IPR000100">
    <property type="entry name" value="RNase_P"/>
</dbReference>
<keyword evidence="1" id="KW-0819">tRNA processing</keyword>
<keyword evidence="4" id="KW-0378">Hydrolase</keyword>
<reference evidence="6" key="1">
    <citation type="submission" date="2018-05" db="EMBL/GenBank/DDBJ databases">
        <authorList>
            <person name="Lanie J.A."/>
            <person name="Ng W.-L."/>
            <person name="Kazmierczak K.M."/>
            <person name="Andrzejewski T.M."/>
            <person name="Davidsen T.M."/>
            <person name="Wayne K.J."/>
            <person name="Tettelin H."/>
            <person name="Glass J.I."/>
            <person name="Rusch D."/>
            <person name="Podicherti R."/>
            <person name="Tsui H.-C.T."/>
            <person name="Winkler M.E."/>
        </authorList>
    </citation>
    <scope>NUCLEOTIDE SEQUENCE</scope>
</reference>
<dbReference type="AlphaFoldDB" id="A0A381XB80"/>
<dbReference type="PANTHER" id="PTHR33992:SF1">
    <property type="entry name" value="RIBONUCLEASE P PROTEIN COMPONENT"/>
    <property type="match status" value="1"/>
</dbReference>
<gene>
    <name evidence="6" type="ORF">METZ01_LOCUS114615</name>
</gene>
<dbReference type="GO" id="GO:0004526">
    <property type="term" value="F:ribonuclease P activity"/>
    <property type="evidence" value="ECO:0007669"/>
    <property type="project" value="InterPro"/>
</dbReference>
<dbReference type="Gene3D" id="3.30.230.10">
    <property type="match status" value="1"/>
</dbReference>
<dbReference type="InterPro" id="IPR014721">
    <property type="entry name" value="Ribsml_uS5_D2-typ_fold_subgr"/>
</dbReference>
<dbReference type="NCBIfam" id="TIGR00188">
    <property type="entry name" value="rnpA"/>
    <property type="match status" value="1"/>
</dbReference>
<evidence type="ECO:0000313" key="6">
    <source>
        <dbReference type="EMBL" id="SVA61761.1"/>
    </source>
</evidence>
<dbReference type="GO" id="GO:0042781">
    <property type="term" value="F:3'-tRNA processing endoribonuclease activity"/>
    <property type="evidence" value="ECO:0007669"/>
    <property type="project" value="TreeGrafter"/>
</dbReference>
<protein>
    <submittedName>
        <fullName evidence="6">Uncharacterized protein</fullName>
    </submittedName>
</protein>